<organism evidence="2 3">
    <name type="scientific">Riccia sorocarpa</name>
    <dbReference type="NCBI Taxonomy" id="122646"/>
    <lineage>
        <taxon>Eukaryota</taxon>
        <taxon>Viridiplantae</taxon>
        <taxon>Streptophyta</taxon>
        <taxon>Embryophyta</taxon>
        <taxon>Marchantiophyta</taxon>
        <taxon>Marchantiopsida</taxon>
        <taxon>Marchantiidae</taxon>
        <taxon>Marchantiales</taxon>
        <taxon>Ricciaceae</taxon>
        <taxon>Riccia</taxon>
    </lineage>
</organism>
<dbReference type="PANTHER" id="PTHR35698:SF2">
    <property type="entry name" value="DNA-BINDING PROTEIN RHL1"/>
    <property type="match status" value="1"/>
</dbReference>
<comment type="caution">
    <text evidence="2">The sequence shown here is derived from an EMBL/GenBank/DDBJ whole genome shotgun (WGS) entry which is preliminary data.</text>
</comment>
<proteinExistence type="predicted"/>
<feature type="region of interest" description="Disordered" evidence="1">
    <location>
        <begin position="256"/>
        <end position="288"/>
    </location>
</feature>
<gene>
    <name evidence="2" type="ORF">R1sor_014277</name>
</gene>
<feature type="region of interest" description="Disordered" evidence="1">
    <location>
        <begin position="204"/>
        <end position="237"/>
    </location>
</feature>
<dbReference type="Proteomes" id="UP001633002">
    <property type="component" value="Unassembled WGS sequence"/>
</dbReference>
<dbReference type="EMBL" id="JBJQOH010000004">
    <property type="protein sequence ID" value="KAL3687968.1"/>
    <property type="molecule type" value="Genomic_DNA"/>
</dbReference>
<evidence type="ECO:0000313" key="2">
    <source>
        <dbReference type="EMBL" id="KAL3687968.1"/>
    </source>
</evidence>
<reference evidence="2 3" key="1">
    <citation type="submission" date="2024-09" db="EMBL/GenBank/DDBJ databases">
        <title>Chromosome-scale assembly of Riccia sorocarpa.</title>
        <authorList>
            <person name="Paukszto L."/>
        </authorList>
    </citation>
    <scope>NUCLEOTIDE SEQUENCE [LARGE SCALE GENOMIC DNA]</scope>
    <source>
        <strain evidence="2">LP-2024</strain>
        <tissue evidence="2">Aerial parts of the thallus</tissue>
    </source>
</reference>
<protein>
    <recommendedName>
        <fullName evidence="4">DNA-binding protein RHL1</fullName>
    </recommendedName>
</protein>
<accession>A0ABD3H9G7</accession>
<sequence>MVKAKKEEGGLSAEEKAAAIETKRLRDLAISRGLLARAKANPPAPLLPTKAIRKCNGKDIVKKGHRRTKYLFAFPGLVAPVAGGKFGDLTNLDSRNPVLYIDFPQGRLKLFGTVIYPKNKYLTMHFAPGRGDIVCEDCFESLVVFPESWWIGTKEENPDELQLPFPEDFQQVKHTQYDFTAGAGRPDRASANRIENAAALKNDLASPVEQVSPVGQISPVGQNSENHEEFESPVETVNDKLLNVRHSVRNSVKKTSYAVLSSSSSEKDTDEDTERLDTRKRAGSRRTKVNTDSKEILVSLTETTHASKTVLKQGTLTSFLSKTTEVVESVDNPETSSKQKLGRTRTSKRVTYQRQQSICEVVCLFVFSINFMAIPPLTGTDGLSFLLISTLVVSVEPDRDMSNDSFGNFAGYRLAVTVVRASIIWERAFWTIRGCERGTVRGDEAQHNYFIEDYTEEAWVIPCCK</sequence>
<feature type="compositionally biased region" description="Polar residues" evidence="1">
    <location>
        <begin position="213"/>
        <end position="224"/>
    </location>
</feature>
<evidence type="ECO:0000313" key="3">
    <source>
        <dbReference type="Proteomes" id="UP001633002"/>
    </source>
</evidence>
<dbReference type="InterPro" id="IPR038859">
    <property type="entry name" value="RHL1"/>
</dbReference>
<evidence type="ECO:0000256" key="1">
    <source>
        <dbReference type="SAM" id="MobiDB-lite"/>
    </source>
</evidence>
<dbReference type="AlphaFoldDB" id="A0ABD3H9G7"/>
<evidence type="ECO:0008006" key="4">
    <source>
        <dbReference type="Google" id="ProtNLM"/>
    </source>
</evidence>
<name>A0ABD3H9G7_9MARC</name>
<keyword evidence="3" id="KW-1185">Reference proteome</keyword>
<dbReference type="PANTHER" id="PTHR35698">
    <property type="entry name" value="DNA-BINDING PROTEIN RHL1"/>
    <property type="match status" value="1"/>
</dbReference>